<proteinExistence type="predicted"/>
<evidence type="ECO:0000313" key="2">
    <source>
        <dbReference type="Proteomes" id="UP000218775"/>
    </source>
</evidence>
<name>A0A2A4X3T7_UNCAE</name>
<sequence>TVASAALGHTSKAAAITALLKQAQTSGLPFDEFYSQFKACVREGVQEHSELSRVLDEDFKQAVIAVFDEAIENSTDFSEKRQLEADKSAFLSYDSLIESVRSCLQIWPSNASSKADEITEDQLLNILQEHIGEDPAMNKLLAGIIRPLVSSLDPELPVEVLNDKLTAMLKQSSGVKQEQEWEEVAKPLELSRQDLQSIEAAFKDSLRDKNARAVMEELKSTDKQDYYNPDHAKYVMKTVVGQLENMVGFHQSMQAHAGKNPYTVFKNLVTPQLISAVYHACSGVIPVEGENPAQKAAAFTTLVYQTFRDTHA</sequence>
<dbReference type="Proteomes" id="UP000218775">
    <property type="component" value="Unassembled WGS sequence"/>
</dbReference>
<protein>
    <submittedName>
        <fullName evidence="1">Uncharacterized protein</fullName>
    </submittedName>
</protein>
<organism evidence="1 2">
    <name type="scientific">Aerophobetes bacterium</name>
    <dbReference type="NCBI Taxonomy" id="2030807"/>
    <lineage>
        <taxon>Bacteria</taxon>
        <taxon>Candidatus Aerophobota</taxon>
    </lineage>
</organism>
<dbReference type="AlphaFoldDB" id="A0A2A4X3T7"/>
<accession>A0A2A4X3T7</accession>
<reference evidence="2" key="1">
    <citation type="submission" date="2017-08" db="EMBL/GenBank/DDBJ databases">
        <title>A dynamic microbial community with high functional redundancy inhabits the cold, oxic subseafloor aquifer.</title>
        <authorList>
            <person name="Tully B.J."/>
            <person name="Wheat C.G."/>
            <person name="Glazer B.T."/>
            <person name="Huber J.A."/>
        </authorList>
    </citation>
    <scope>NUCLEOTIDE SEQUENCE [LARGE SCALE GENOMIC DNA]</scope>
</reference>
<comment type="caution">
    <text evidence="1">The sequence shown here is derived from an EMBL/GenBank/DDBJ whole genome shotgun (WGS) entry which is preliminary data.</text>
</comment>
<gene>
    <name evidence="1" type="ORF">COB21_03305</name>
</gene>
<dbReference type="EMBL" id="NVUK01000018">
    <property type="protein sequence ID" value="PCI77298.1"/>
    <property type="molecule type" value="Genomic_DNA"/>
</dbReference>
<feature type="non-terminal residue" evidence="1">
    <location>
        <position position="1"/>
    </location>
</feature>
<evidence type="ECO:0000313" key="1">
    <source>
        <dbReference type="EMBL" id="PCI77298.1"/>
    </source>
</evidence>